<organism evidence="15 16">
    <name type="scientific">Macrococcus lamae</name>
    <dbReference type="NCBI Taxonomy" id="198484"/>
    <lineage>
        <taxon>Bacteria</taxon>
        <taxon>Bacillati</taxon>
        <taxon>Bacillota</taxon>
        <taxon>Bacilli</taxon>
        <taxon>Bacillales</taxon>
        <taxon>Staphylococcaceae</taxon>
        <taxon>Macrococcus</taxon>
    </lineage>
</organism>
<keyword evidence="10" id="KW-0961">Cell wall biogenesis/degradation</keyword>
<dbReference type="InterPro" id="IPR003447">
    <property type="entry name" value="FEMABX"/>
</dbReference>
<comment type="similarity">
    <text evidence="2">Belongs to the FemABX family.</text>
</comment>
<dbReference type="PANTHER" id="PTHR36174:SF2">
    <property type="entry name" value="AMINOACYLTRANSFERASE FEMA"/>
    <property type="match status" value="1"/>
</dbReference>
<keyword evidence="9 15" id="KW-0012">Acyltransferase</keyword>
<comment type="caution">
    <text evidence="15">The sequence shown here is derived from an EMBL/GenBank/DDBJ whole genome shotgun (WGS) entry which is preliminary data.</text>
</comment>
<dbReference type="GO" id="GO:0071555">
    <property type="term" value="P:cell wall organization"/>
    <property type="evidence" value="ECO:0007669"/>
    <property type="project" value="UniProtKB-KW"/>
</dbReference>
<accession>A0A4R6BYE7</accession>
<evidence type="ECO:0000256" key="3">
    <source>
        <dbReference type="ARBA" id="ARBA00012466"/>
    </source>
</evidence>
<dbReference type="SUPFAM" id="SSF46589">
    <property type="entry name" value="tRNA-binding arm"/>
    <property type="match status" value="1"/>
</dbReference>
<gene>
    <name evidence="15" type="ORF">ERX29_01475</name>
</gene>
<keyword evidence="8" id="KW-0573">Peptidoglycan synthesis</keyword>
<evidence type="ECO:0000256" key="14">
    <source>
        <dbReference type="SAM" id="Coils"/>
    </source>
</evidence>
<keyword evidence="6 15" id="KW-0808">Transferase</keyword>
<protein>
    <recommendedName>
        <fullName evidence="4">Aminoacyltransferase FemA</fullName>
        <ecNumber evidence="3">2.3.2.17</ecNumber>
    </recommendedName>
    <alternativeName>
        <fullName evidence="12">Factor essential for expression of methicillin resistance A</fullName>
    </alternativeName>
    <alternativeName>
        <fullName evidence="11">N-acetylmuramoyl-L-alanyl-D-glutamyl-L-lysyl-(N6-glycyl)-D-alanyl-D-alanine-diphosphoundecaprenyl-N-acetylglucosamine:glycine glycyltransferase</fullName>
    </alternativeName>
</protein>
<keyword evidence="5" id="KW-0963">Cytoplasm</keyword>
<dbReference type="OrthoDB" id="2173585at2"/>
<dbReference type="AlphaFoldDB" id="A0A4R6BYE7"/>
<keyword evidence="16" id="KW-1185">Reference proteome</keyword>
<evidence type="ECO:0000256" key="1">
    <source>
        <dbReference type="ARBA" id="ARBA00004496"/>
    </source>
</evidence>
<dbReference type="Pfam" id="PF02388">
    <property type="entry name" value="FemAB"/>
    <property type="match status" value="1"/>
</dbReference>
<evidence type="ECO:0000256" key="9">
    <source>
        <dbReference type="ARBA" id="ARBA00023315"/>
    </source>
</evidence>
<evidence type="ECO:0000256" key="10">
    <source>
        <dbReference type="ARBA" id="ARBA00023316"/>
    </source>
</evidence>
<evidence type="ECO:0000256" key="11">
    <source>
        <dbReference type="ARBA" id="ARBA00030706"/>
    </source>
</evidence>
<dbReference type="InterPro" id="IPR050644">
    <property type="entry name" value="PG_Glycine_Bridge_Synth"/>
</dbReference>
<dbReference type="GO" id="GO:0008360">
    <property type="term" value="P:regulation of cell shape"/>
    <property type="evidence" value="ECO:0007669"/>
    <property type="project" value="UniProtKB-KW"/>
</dbReference>
<evidence type="ECO:0000256" key="5">
    <source>
        <dbReference type="ARBA" id="ARBA00022490"/>
    </source>
</evidence>
<evidence type="ECO:0000256" key="12">
    <source>
        <dbReference type="ARBA" id="ARBA00032233"/>
    </source>
</evidence>
<dbReference type="Gene3D" id="3.40.630.30">
    <property type="match status" value="2"/>
</dbReference>
<evidence type="ECO:0000313" key="15">
    <source>
        <dbReference type="EMBL" id="TDM13298.1"/>
    </source>
</evidence>
<evidence type="ECO:0000256" key="13">
    <source>
        <dbReference type="ARBA" id="ARBA00047483"/>
    </source>
</evidence>
<sequence length="416" mass="47972">MKFTTLTREQFGEFSDQQSYSHFTQMAVNYDLKTADGVDTHLVGVTEGEKVIAACLLTAMPVLKKFKYFYSNRGPVMDYTDTELVKFFFTELKRYVKSHHALMVRVDPYVPYQRWNHDGEKLETYPTASLVTTMKDLEFDHQGFTVGFDPIHQGRWHSVLDLTGKDDKTVLKDMDSLRKRNIKKVVKNGVKVRFLDSDEIHLFRQFMKDTSGKKEFVDRDDKFYTDRMKHFGDRVLVPLAYIDFTTYIPELEAEQEKLNQEIEKADQEINKKPDNKKAVNKKAAAEQQLTSVEEKLSEAKNLNAEHGDTLPIAASFFLINPYEVVYLAGGSSNEFRHFAGSYAIQWKMINYALEHGINRYNFYGISGNFSEDAEDAGVIKFKKGFNADVIEYVGDFVAPINKPVYKVYSTLKRVRG</sequence>
<comment type="subcellular location">
    <subcellularLocation>
        <location evidence="1">Cytoplasm</location>
    </subcellularLocation>
</comment>
<feature type="coiled-coil region" evidence="14">
    <location>
        <begin position="248"/>
        <end position="305"/>
    </location>
</feature>
<dbReference type="InterPro" id="IPR016181">
    <property type="entry name" value="Acyl_CoA_acyltransferase"/>
</dbReference>
<dbReference type="EMBL" id="SCWB01000001">
    <property type="protein sequence ID" value="TDM13298.1"/>
    <property type="molecule type" value="Genomic_DNA"/>
</dbReference>
<dbReference type="Gene3D" id="1.20.58.90">
    <property type="match status" value="1"/>
</dbReference>
<evidence type="ECO:0000256" key="2">
    <source>
        <dbReference type="ARBA" id="ARBA00009943"/>
    </source>
</evidence>
<reference evidence="15 16" key="1">
    <citation type="submission" date="2019-01" db="EMBL/GenBank/DDBJ databases">
        <title>Draft genome sequences of the type strains of six Macrococcus species.</title>
        <authorList>
            <person name="Mazhar S."/>
            <person name="Altermann E."/>
            <person name="Hill C."/>
            <person name="Mcauliffe O."/>
        </authorList>
    </citation>
    <scope>NUCLEOTIDE SEQUENCE [LARGE SCALE GENOMIC DNA]</scope>
    <source>
        <strain evidence="15 16">CCM4815</strain>
    </source>
</reference>
<proteinExistence type="inferred from homology"/>
<keyword evidence="14" id="KW-0175">Coiled coil</keyword>
<keyword evidence="7" id="KW-0133">Cell shape</keyword>
<dbReference type="RefSeq" id="WP_133442904.1">
    <property type="nucleotide sequence ID" value="NZ_SCWB01000001.1"/>
</dbReference>
<dbReference type="GO" id="GO:0009252">
    <property type="term" value="P:peptidoglycan biosynthetic process"/>
    <property type="evidence" value="ECO:0007669"/>
    <property type="project" value="UniProtKB-KW"/>
</dbReference>
<comment type="catalytic activity">
    <reaction evidence="13">
        <text>beta-D-GlcNAc-(1-&gt;4)-Mur2Ac(oyl-L-Ala-D-isoglutaminyl-L-Lys-(N(6)-Gly)-D-Ala-D-Ala)-di-trans,octa-cis-undecaprenyl diphosphate + 2 glycyl-tRNA(Gly) = MurNAc-L-Ala-D-isoglutaminyl-L-Lys-(N(6)-tri-Gly)-D-Ala-D-Ala-diphospho-di-trans,octa-cis-undecaprenyl-GlcNAc + 2 tRNA(Gly) + 2 H(+)</text>
        <dbReference type="Rhea" id="RHEA:30439"/>
        <dbReference type="Rhea" id="RHEA-COMP:9664"/>
        <dbReference type="Rhea" id="RHEA-COMP:9683"/>
        <dbReference type="ChEBI" id="CHEBI:15378"/>
        <dbReference type="ChEBI" id="CHEBI:62234"/>
        <dbReference type="ChEBI" id="CHEBI:62235"/>
        <dbReference type="ChEBI" id="CHEBI:78442"/>
        <dbReference type="ChEBI" id="CHEBI:78522"/>
        <dbReference type="EC" id="2.3.2.17"/>
    </reaction>
</comment>
<evidence type="ECO:0000313" key="16">
    <source>
        <dbReference type="Proteomes" id="UP000294802"/>
    </source>
</evidence>
<dbReference type="EC" id="2.3.2.17" evidence="3"/>
<dbReference type="GO" id="GO:0000166">
    <property type="term" value="F:nucleotide binding"/>
    <property type="evidence" value="ECO:0007669"/>
    <property type="project" value="InterPro"/>
</dbReference>
<dbReference type="InterPro" id="IPR010978">
    <property type="entry name" value="tRNA-bd_arm"/>
</dbReference>
<dbReference type="GO" id="GO:0016755">
    <property type="term" value="F:aminoacyltransferase activity"/>
    <property type="evidence" value="ECO:0007669"/>
    <property type="project" value="InterPro"/>
</dbReference>
<dbReference type="Proteomes" id="UP000294802">
    <property type="component" value="Unassembled WGS sequence"/>
</dbReference>
<dbReference type="SUPFAM" id="SSF55729">
    <property type="entry name" value="Acyl-CoA N-acyltransferases (Nat)"/>
    <property type="match status" value="2"/>
</dbReference>
<dbReference type="PANTHER" id="PTHR36174">
    <property type="entry name" value="LIPID II:GLYCINE GLYCYLTRANSFERASE"/>
    <property type="match status" value="1"/>
</dbReference>
<evidence type="ECO:0000256" key="6">
    <source>
        <dbReference type="ARBA" id="ARBA00022679"/>
    </source>
</evidence>
<dbReference type="PROSITE" id="PS51191">
    <property type="entry name" value="FEMABX"/>
    <property type="match status" value="1"/>
</dbReference>
<evidence type="ECO:0000256" key="7">
    <source>
        <dbReference type="ARBA" id="ARBA00022960"/>
    </source>
</evidence>
<dbReference type="GO" id="GO:0005737">
    <property type="term" value="C:cytoplasm"/>
    <property type="evidence" value="ECO:0007669"/>
    <property type="project" value="UniProtKB-SubCell"/>
</dbReference>
<evidence type="ECO:0000256" key="8">
    <source>
        <dbReference type="ARBA" id="ARBA00022984"/>
    </source>
</evidence>
<evidence type="ECO:0000256" key="4">
    <source>
        <dbReference type="ARBA" id="ARBA00016236"/>
    </source>
</evidence>
<name>A0A4R6BYE7_9STAP</name>